<organism evidence="1 2">
    <name type="scientific">Elysia crispata</name>
    <name type="common">lettuce slug</name>
    <dbReference type="NCBI Taxonomy" id="231223"/>
    <lineage>
        <taxon>Eukaryota</taxon>
        <taxon>Metazoa</taxon>
        <taxon>Spiralia</taxon>
        <taxon>Lophotrochozoa</taxon>
        <taxon>Mollusca</taxon>
        <taxon>Gastropoda</taxon>
        <taxon>Heterobranchia</taxon>
        <taxon>Euthyneura</taxon>
        <taxon>Panpulmonata</taxon>
        <taxon>Sacoglossa</taxon>
        <taxon>Placobranchoidea</taxon>
        <taxon>Plakobranchidae</taxon>
        <taxon>Elysia</taxon>
    </lineage>
</organism>
<keyword evidence="2" id="KW-1185">Reference proteome</keyword>
<reference evidence="1" key="1">
    <citation type="journal article" date="2023" name="G3 (Bethesda)">
        <title>A reference genome for the long-term kleptoplast-retaining sea slug Elysia crispata morphotype clarki.</title>
        <authorList>
            <person name="Eastman K.E."/>
            <person name="Pendleton A.L."/>
            <person name="Shaikh M.A."/>
            <person name="Suttiyut T."/>
            <person name="Ogas R."/>
            <person name="Tomko P."/>
            <person name="Gavelis G."/>
            <person name="Widhalm J.R."/>
            <person name="Wisecaver J.H."/>
        </authorList>
    </citation>
    <scope>NUCLEOTIDE SEQUENCE</scope>
    <source>
        <strain evidence="1">ECLA1</strain>
    </source>
</reference>
<accession>A0AAE1EBC4</accession>
<evidence type="ECO:0000313" key="2">
    <source>
        <dbReference type="Proteomes" id="UP001283361"/>
    </source>
</evidence>
<proteinExistence type="predicted"/>
<gene>
    <name evidence="1" type="ORF">RRG08_052783</name>
</gene>
<sequence length="68" mass="7712">MHYFPVAGWVSFRPGCPNCWLSQIRQAAGRSLESQGKQQQPHAMSAQQVIALSWDTARHHPWPGEVKE</sequence>
<protein>
    <submittedName>
        <fullName evidence="1">Uncharacterized protein</fullName>
    </submittedName>
</protein>
<dbReference type="Proteomes" id="UP001283361">
    <property type="component" value="Unassembled WGS sequence"/>
</dbReference>
<comment type="caution">
    <text evidence="1">The sequence shown here is derived from an EMBL/GenBank/DDBJ whole genome shotgun (WGS) entry which is preliminary data.</text>
</comment>
<dbReference type="EMBL" id="JAWDGP010000459">
    <property type="protein sequence ID" value="KAK3800400.1"/>
    <property type="molecule type" value="Genomic_DNA"/>
</dbReference>
<dbReference type="AlphaFoldDB" id="A0AAE1EBC4"/>
<name>A0AAE1EBC4_9GAST</name>
<evidence type="ECO:0000313" key="1">
    <source>
        <dbReference type="EMBL" id="KAK3800400.1"/>
    </source>
</evidence>